<feature type="compositionally biased region" description="Polar residues" evidence="1">
    <location>
        <begin position="8"/>
        <end position="27"/>
    </location>
</feature>
<accession>A0AB39J7P3</accession>
<reference evidence="2" key="1">
    <citation type="submission" date="2024-06" db="EMBL/GenBank/DDBJ databases">
        <title>Study of the virome of Pytophthora cinnamomi.</title>
        <authorList>
            <person name="Botella L."/>
            <person name="Jung T."/>
        </authorList>
    </citation>
    <scope>NUCLEOTIDE SEQUENCE</scope>
    <source>
        <strain evidence="2">Variant 1_Chilean</strain>
    </source>
</reference>
<proteinExistence type="predicted"/>
<name>A0AB39J7P3_9VIRU</name>
<evidence type="ECO:0000313" key="2">
    <source>
        <dbReference type="EMBL" id="XDO01612.1"/>
    </source>
</evidence>
<sequence length="448" mass="50125">MSLLKETFVSTTGSARTAEADNQGTTDLKSAFPTYAQKVLNKPSAKLVSRVDALVDQLCAELDALEPAYTEEERTENTPFLIDQKHGAYTVLGNVEDDLVEDDPYNMFVALAKGRSNQFEYGGVFHAPGTIFLSPSAKEEAILFAKYAAHARLGDLTLGEAKTSHREILHATNQFVACTAWECLTHKSNLLRPPKPNIIGSRHKGTRKEDFTWARVLRNLVSKWITKECSGYGNALVHALSLVIKESVTNNNELWIKVLNSKKSFKPDREALRTAGIIPDLNIRQYTNLFTPIEMEEIKRTGLLEKEDQLKQVSSRLKSIRDVISFIELCDSMKRELKDSRILTTIKEIRSARLSVCSDLKREQRSNSALNMWDAVAKDYSRPKVRSAFAPGAIHIANGTLEAYSSANISSWIRWNPGEKSYGLDVNPTRENALAIRVATEFIQLMSG</sequence>
<dbReference type="EMBL" id="PP891713">
    <property type="protein sequence ID" value="XDO01612.1"/>
    <property type="molecule type" value="Genomic_RNA"/>
</dbReference>
<evidence type="ECO:0000256" key="1">
    <source>
        <dbReference type="SAM" id="MobiDB-lite"/>
    </source>
</evidence>
<organism evidence="2">
    <name type="scientific">Phytophthora cinnamomi ormycovirus 1-1</name>
    <dbReference type="NCBI Taxonomy" id="3239319"/>
    <lineage>
        <taxon>Viruses</taxon>
        <taxon>Riboviria</taxon>
        <taxon>Orthornavirae</taxon>
        <taxon>Orpoviricetes</taxon>
        <taxon>Bormycovirales</taxon>
        <taxon>Deltanormycoviridae</taxon>
        <taxon>Bormycovirus</taxon>
        <taxon>Bormycovirus unphytophthorae</taxon>
    </lineage>
</organism>
<feature type="region of interest" description="Disordered" evidence="1">
    <location>
        <begin position="1"/>
        <end position="27"/>
    </location>
</feature>
<protein>
    <submittedName>
        <fullName evidence="2">Uncharacterized protein</fullName>
    </submittedName>
</protein>